<accession>A0ABP8IDZ3</accession>
<keyword evidence="1" id="KW-0812">Transmembrane</keyword>
<dbReference type="EMBL" id="BAABGZ010000020">
    <property type="protein sequence ID" value="GAA4356503.1"/>
    <property type="molecule type" value="Genomic_DNA"/>
</dbReference>
<keyword evidence="1" id="KW-0472">Membrane</keyword>
<name>A0ABP8IDZ3_9BACT</name>
<organism evidence="2 3">
    <name type="scientific">Hymenobacter saemangeumensis</name>
    <dbReference type="NCBI Taxonomy" id="1084522"/>
    <lineage>
        <taxon>Bacteria</taxon>
        <taxon>Pseudomonadati</taxon>
        <taxon>Bacteroidota</taxon>
        <taxon>Cytophagia</taxon>
        <taxon>Cytophagales</taxon>
        <taxon>Hymenobacteraceae</taxon>
        <taxon>Hymenobacter</taxon>
    </lineage>
</organism>
<evidence type="ECO:0000313" key="3">
    <source>
        <dbReference type="Proteomes" id="UP001501153"/>
    </source>
</evidence>
<comment type="caution">
    <text evidence="2">The sequence shown here is derived from an EMBL/GenBank/DDBJ whole genome shotgun (WGS) entry which is preliminary data.</text>
</comment>
<gene>
    <name evidence="2" type="ORF">GCM10023185_20330</name>
</gene>
<keyword evidence="3" id="KW-1185">Reference proteome</keyword>
<proteinExistence type="predicted"/>
<evidence type="ECO:0000313" key="2">
    <source>
        <dbReference type="EMBL" id="GAA4356503.1"/>
    </source>
</evidence>
<dbReference type="Proteomes" id="UP001501153">
    <property type="component" value="Unassembled WGS sequence"/>
</dbReference>
<dbReference type="RefSeq" id="WP_345235923.1">
    <property type="nucleotide sequence ID" value="NZ_BAABGZ010000020.1"/>
</dbReference>
<feature type="transmembrane region" description="Helical" evidence="1">
    <location>
        <begin position="38"/>
        <end position="60"/>
    </location>
</feature>
<reference evidence="3" key="1">
    <citation type="journal article" date="2019" name="Int. J. Syst. Evol. Microbiol.">
        <title>The Global Catalogue of Microorganisms (GCM) 10K type strain sequencing project: providing services to taxonomists for standard genome sequencing and annotation.</title>
        <authorList>
            <consortium name="The Broad Institute Genomics Platform"/>
            <consortium name="The Broad Institute Genome Sequencing Center for Infectious Disease"/>
            <person name="Wu L."/>
            <person name="Ma J."/>
        </authorList>
    </citation>
    <scope>NUCLEOTIDE SEQUENCE [LARGE SCALE GENOMIC DNA]</scope>
    <source>
        <strain evidence="3">JCM 17923</strain>
    </source>
</reference>
<evidence type="ECO:0000256" key="1">
    <source>
        <dbReference type="SAM" id="Phobius"/>
    </source>
</evidence>
<protein>
    <submittedName>
        <fullName evidence="2">Uncharacterized protein</fullName>
    </submittedName>
</protein>
<keyword evidence="1" id="KW-1133">Transmembrane helix</keyword>
<sequence>MLSKRTLLMAATGLLIGYLAKAESPAAASADAGSSILFWLLTGALGLVGLLVIVTGASVASATRHAPLRPAALNQSEPQAEKGSAVC</sequence>